<reference evidence="2 3" key="1">
    <citation type="submission" date="2017-11" db="EMBL/GenBank/DDBJ databases">
        <title>De-novo sequencing of pomegranate (Punica granatum L.) genome.</title>
        <authorList>
            <person name="Akparov Z."/>
            <person name="Amiraslanov A."/>
            <person name="Hajiyeva S."/>
            <person name="Abbasov M."/>
            <person name="Kaur K."/>
            <person name="Hamwieh A."/>
            <person name="Solovyev V."/>
            <person name="Salamov A."/>
            <person name="Braich B."/>
            <person name="Kosarev P."/>
            <person name="Mahmoud A."/>
            <person name="Hajiyev E."/>
            <person name="Babayeva S."/>
            <person name="Izzatullayeva V."/>
            <person name="Mammadov A."/>
            <person name="Mammadov A."/>
            <person name="Sharifova S."/>
            <person name="Ojaghi J."/>
            <person name="Eynullazada K."/>
            <person name="Bayramov B."/>
            <person name="Abdulazimova A."/>
            <person name="Shahmuradov I."/>
        </authorList>
    </citation>
    <scope>NUCLEOTIDE SEQUENCE [LARGE SCALE GENOMIC DNA]</scope>
    <source>
        <strain evidence="3">cv. AG2017</strain>
        <tissue evidence="2">Leaf</tissue>
    </source>
</reference>
<organism evidence="2 3">
    <name type="scientific">Punica granatum</name>
    <name type="common">Pomegranate</name>
    <dbReference type="NCBI Taxonomy" id="22663"/>
    <lineage>
        <taxon>Eukaryota</taxon>
        <taxon>Viridiplantae</taxon>
        <taxon>Streptophyta</taxon>
        <taxon>Embryophyta</taxon>
        <taxon>Tracheophyta</taxon>
        <taxon>Spermatophyta</taxon>
        <taxon>Magnoliopsida</taxon>
        <taxon>eudicotyledons</taxon>
        <taxon>Gunneridae</taxon>
        <taxon>Pentapetalae</taxon>
        <taxon>rosids</taxon>
        <taxon>malvids</taxon>
        <taxon>Myrtales</taxon>
        <taxon>Lythraceae</taxon>
        <taxon>Punica</taxon>
    </lineage>
</organism>
<feature type="compositionally biased region" description="Basic and acidic residues" evidence="1">
    <location>
        <begin position="73"/>
        <end position="83"/>
    </location>
</feature>
<dbReference type="EMBL" id="PGOL01002632">
    <property type="protein sequence ID" value="PKI46375.1"/>
    <property type="molecule type" value="Genomic_DNA"/>
</dbReference>
<feature type="compositionally biased region" description="Basic and acidic residues" evidence="1">
    <location>
        <begin position="120"/>
        <end position="135"/>
    </location>
</feature>
<feature type="compositionally biased region" description="Basic and acidic residues" evidence="1">
    <location>
        <begin position="54"/>
        <end position="66"/>
    </location>
</feature>
<dbReference type="Proteomes" id="UP000233551">
    <property type="component" value="Unassembled WGS sequence"/>
</dbReference>
<comment type="caution">
    <text evidence="2">The sequence shown here is derived from an EMBL/GenBank/DDBJ whole genome shotgun (WGS) entry which is preliminary data.</text>
</comment>
<evidence type="ECO:0000256" key="1">
    <source>
        <dbReference type="SAM" id="MobiDB-lite"/>
    </source>
</evidence>
<accession>A0A2I0IQU9</accession>
<feature type="region of interest" description="Disordered" evidence="1">
    <location>
        <begin position="1"/>
        <end position="135"/>
    </location>
</feature>
<protein>
    <submittedName>
        <fullName evidence="2">Uncharacterized protein</fullName>
    </submittedName>
</protein>
<sequence length="135" mass="14557">MAKEGIRGGRQVVATTSSVAASPRTEPPLPNLTLGCGCRASAGPLATTPIGELWPKDKERGEERDVVVTGGVEEPKNLSKEEWAGSNGQNEKRRVGGYGEGRSRKPEQQCMEGARSNGNKQDERAAPWKKDVEKQ</sequence>
<evidence type="ECO:0000313" key="2">
    <source>
        <dbReference type="EMBL" id="PKI46375.1"/>
    </source>
</evidence>
<proteinExistence type="predicted"/>
<dbReference type="AlphaFoldDB" id="A0A2I0IQU9"/>
<gene>
    <name evidence="2" type="ORF">CRG98_033213</name>
</gene>
<name>A0A2I0IQU9_PUNGR</name>
<keyword evidence="3" id="KW-1185">Reference proteome</keyword>
<evidence type="ECO:0000313" key="3">
    <source>
        <dbReference type="Proteomes" id="UP000233551"/>
    </source>
</evidence>